<evidence type="ECO:0000256" key="2">
    <source>
        <dbReference type="ARBA" id="ARBA00023306"/>
    </source>
</evidence>
<dbReference type="AlphaFoldDB" id="A0A1U7WJG0"/>
<keyword evidence="2" id="KW-0131">Cell cycle</keyword>
<evidence type="ECO:0000256" key="1">
    <source>
        <dbReference type="ARBA" id="ARBA00023013"/>
    </source>
</evidence>
<feature type="region of interest" description="Disordered" evidence="3">
    <location>
        <begin position="1"/>
        <end position="35"/>
    </location>
</feature>
<dbReference type="GO" id="GO:0004860">
    <property type="term" value="F:protein kinase inhibitor activity"/>
    <property type="evidence" value="ECO:0007669"/>
    <property type="project" value="UniProtKB-KW"/>
</dbReference>
<dbReference type="GeneID" id="104229187"/>
<evidence type="ECO:0000256" key="3">
    <source>
        <dbReference type="SAM" id="MobiDB-lite"/>
    </source>
</evidence>
<organism evidence="4 5">
    <name type="scientific">Nicotiana sylvestris</name>
    <name type="common">Wood tobacco</name>
    <name type="synonym">South American tobacco</name>
    <dbReference type="NCBI Taxonomy" id="4096"/>
    <lineage>
        <taxon>Eukaryota</taxon>
        <taxon>Viridiplantae</taxon>
        <taxon>Streptophyta</taxon>
        <taxon>Embryophyta</taxon>
        <taxon>Tracheophyta</taxon>
        <taxon>Spermatophyta</taxon>
        <taxon>Magnoliopsida</taxon>
        <taxon>eudicotyledons</taxon>
        <taxon>Gunneridae</taxon>
        <taxon>Pentapetalae</taxon>
        <taxon>asterids</taxon>
        <taxon>lamiids</taxon>
        <taxon>Solanales</taxon>
        <taxon>Solanaceae</taxon>
        <taxon>Nicotianoideae</taxon>
        <taxon>Nicotianeae</taxon>
        <taxon>Nicotiana</taxon>
    </lineage>
</organism>
<keyword evidence="4" id="KW-1185">Reference proteome</keyword>
<dbReference type="InterPro" id="IPR040389">
    <property type="entry name" value="SMR"/>
</dbReference>
<feature type="compositionally biased region" description="Low complexity" evidence="3">
    <location>
        <begin position="1"/>
        <end position="19"/>
    </location>
</feature>
<sequence>MGPSSYRRSTRRSTTISQKQQHKKQPLKKNEEISTISPCKTSLKNNSTMIDGSNSSNEYCCSTPKAKRYQIQEIKTCPPAPKKKRRLLSSKSCNTSSLKRTPISLFTPPDSELFLLFAFRDIPV</sequence>
<dbReference type="KEGG" id="nsy:104229187"/>
<dbReference type="PANTHER" id="PTHR33142:SF8">
    <property type="entry name" value="CYCLIN-DEPENDENT PROTEIN KINASE INHIBITOR SMR9"/>
    <property type="match status" value="1"/>
</dbReference>
<dbReference type="RefSeq" id="XP_009780072.1">
    <property type="nucleotide sequence ID" value="XM_009781770.1"/>
</dbReference>
<accession>A0A1U7WJG0</accession>
<evidence type="ECO:0000313" key="5">
    <source>
        <dbReference type="RefSeq" id="XP_009780072.1"/>
    </source>
</evidence>
<name>A0A1U7WJG0_NICSY</name>
<dbReference type="Proteomes" id="UP000189701">
    <property type="component" value="Unplaced"/>
</dbReference>
<dbReference type="GO" id="GO:0005634">
    <property type="term" value="C:nucleus"/>
    <property type="evidence" value="ECO:0007669"/>
    <property type="project" value="TreeGrafter"/>
</dbReference>
<reference evidence="4" key="1">
    <citation type="journal article" date="2013" name="Genome Biol.">
        <title>Reference genomes and transcriptomes of Nicotiana sylvestris and Nicotiana tomentosiformis.</title>
        <authorList>
            <person name="Sierro N."/>
            <person name="Battey J.N."/>
            <person name="Ouadi S."/>
            <person name="Bovet L."/>
            <person name="Goepfert S."/>
            <person name="Bakaher N."/>
            <person name="Peitsch M.C."/>
            <person name="Ivanov N.V."/>
        </authorList>
    </citation>
    <scope>NUCLEOTIDE SEQUENCE [LARGE SCALE GENOMIC DNA]</scope>
</reference>
<keyword evidence="1" id="KW-0649">Protein kinase inhibitor</keyword>
<protein>
    <submittedName>
        <fullName evidence="5">Uncharacterized protein LOC104229187</fullName>
    </submittedName>
</protein>
<dbReference type="GO" id="GO:0032875">
    <property type="term" value="P:regulation of DNA endoreduplication"/>
    <property type="evidence" value="ECO:0007669"/>
    <property type="project" value="InterPro"/>
</dbReference>
<dbReference type="PANTHER" id="PTHR33142">
    <property type="entry name" value="CYCLIN-DEPENDENT PROTEIN KINASE INHIBITOR SMR13"/>
    <property type="match status" value="1"/>
</dbReference>
<proteinExistence type="predicted"/>
<evidence type="ECO:0000313" key="4">
    <source>
        <dbReference type="Proteomes" id="UP000189701"/>
    </source>
</evidence>
<gene>
    <name evidence="5" type="primary">LOC104229187</name>
</gene>
<reference evidence="5" key="2">
    <citation type="submission" date="2025-08" db="UniProtKB">
        <authorList>
            <consortium name="RefSeq"/>
        </authorList>
    </citation>
    <scope>IDENTIFICATION</scope>
    <source>
        <tissue evidence="5">Leaf</tissue>
    </source>
</reference>
<dbReference type="eggNOG" id="ENOG502S7SX">
    <property type="taxonomic scope" value="Eukaryota"/>
</dbReference>